<dbReference type="EMBL" id="CP111014">
    <property type="protein sequence ID" value="WAQ97959.1"/>
    <property type="molecule type" value="Genomic_DNA"/>
</dbReference>
<keyword evidence="7" id="KW-0496">Mitochondrion</keyword>
<evidence type="ECO:0000256" key="5">
    <source>
        <dbReference type="ARBA" id="ARBA00022837"/>
    </source>
</evidence>
<feature type="region of interest" description="Disordered" evidence="9">
    <location>
        <begin position="1"/>
        <end position="25"/>
    </location>
</feature>
<keyword evidence="3" id="KW-0677">Repeat</keyword>
<dbReference type="PROSITE" id="PS00018">
    <property type="entry name" value="EF_HAND_1"/>
    <property type="match status" value="1"/>
</dbReference>
<gene>
    <name evidence="11" type="ORF">MAR_022332</name>
</gene>
<dbReference type="InterPro" id="IPR039800">
    <property type="entry name" value="MICU1/2/3"/>
</dbReference>
<organism evidence="11 12">
    <name type="scientific">Mya arenaria</name>
    <name type="common">Soft-shell clam</name>
    <dbReference type="NCBI Taxonomy" id="6604"/>
    <lineage>
        <taxon>Eukaryota</taxon>
        <taxon>Metazoa</taxon>
        <taxon>Spiralia</taxon>
        <taxon>Lophotrochozoa</taxon>
        <taxon>Mollusca</taxon>
        <taxon>Bivalvia</taxon>
        <taxon>Autobranchia</taxon>
        <taxon>Heteroconchia</taxon>
        <taxon>Euheterodonta</taxon>
        <taxon>Imparidentia</taxon>
        <taxon>Neoheterodontei</taxon>
        <taxon>Myida</taxon>
        <taxon>Myoidea</taxon>
        <taxon>Myidae</taxon>
        <taxon>Mya</taxon>
    </lineage>
</organism>
<evidence type="ECO:0000256" key="4">
    <source>
        <dbReference type="ARBA" id="ARBA00022792"/>
    </source>
</evidence>
<dbReference type="Gene3D" id="1.10.238.10">
    <property type="entry name" value="EF-hand"/>
    <property type="match status" value="1"/>
</dbReference>
<dbReference type="PANTHER" id="PTHR12294">
    <property type="entry name" value="EF HAND DOMAIN FAMILY A1,A2-RELATED"/>
    <property type="match status" value="1"/>
</dbReference>
<evidence type="ECO:0000256" key="2">
    <source>
        <dbReference type="ARBA" id="ARBA00004569"/>
    </source>
</evidence>
<dbReference type="PANTHER" id="PTHR12294:SF13">
    <property type="entry name" value="MITOCHONDRIAL CALCIUM UPTAKE 3, ISOFORM D"/>
    <property type="match status" value="1"/>
</dbReference>
<keyword evidence="8" id="KW-0472">Membrane</keyword>
<feature type="domain" description="EF-hand" evidence="10">
    <location>
        <begin position="140"/>
        <end position="175"/>
    </location>
</feature>
<dbReference type="Proteomes" id="UP001164746">
    <property type="component" value="Chromosome 3"/>
</dbReference>
<comment type="subcellular location">
    <subcellularLocation>
        <location evidence="1">Mitochondrion inner membrane</location>
    </subcellularLocation>
    <subcellularLocation>
        <location evidence="2">Mitochondrion intermembrane space</location>
    </subcellularLocation>
</comment>
<evidence type="ECO:0000256" key="1">
    <source>
        <dbReference type="ARBA" id="ARBA00004273"/>
    </source>
</evidence>
<dbReference type="InterPro" id="IPR018247">
    <property type="entry name" value="EF_Hand_1_Ca_BS"/>
</dbReference>
<dbReference type="InterPro" id="IPR002048">
    <property type="entry name" value="EF_hand_dom"/>
</dbReference>
<accession>A0ABY7DKT1</accession>
<dbReference type="InterPro" id="IPR011992">
    <property type="entry name" value="EF-hand-dom_pair"/>
</dbReference>
<reference evidence="11" key="1">
    <citation type="submission" date="2022-11" db="EMBL/GenBank/DDBJ databases">
        <title>Centuries of genome instability and evolution in soft-shell clam transmissible cancer (bioRxiv).</title>
        <authorList>
            <person name="Hart S.F.M."/>
            <person name="Yonemitsu M.A."/>
            <person name="Giersch R.M."/>
            <person name="Beal B.F."/>
            <person name="Arriagada G."/>
            <person name="Davis B.W."/>
            <person name="Ostrander E.A."/>
            <person name="Goff S.P."/>
            <person name="Metzger M.J."/>
        </authorList>
    </citation>
    <scope>NUCLEOTIDE SEQUENCE</scope>
    <source>
        <strain evidence="11">MELC-2E11</strain>
        <tissue evidence="11">Siphon/mantle</tissue>
    </source>
</reference>
<protein>
    <submittedName>
        <fullName evidence="11">MICU2-like protein</fullName>
    </submittedName>
</protein>
<proteinExistence type="predicted"/>
<evidence type="ECO:0000256" key="9">
    <source>
        <dbReference type="SAM" id="MobiDB-lite"/>
    </source>
</evidence>
<evidence type="ECO:0000313" key="12">
    <source>
        <dbReference type="Proteomes" id="UP001164746"/>
    </source>
</evidence>
<keyword evidence="5" id="KW-0106">Calcium</keyword>
<dbReference type="SUPFAM" id="SSF47473">
    <property type="entry name" value="EF-hand"/>
    <property type="match status" value="1"/>
</dbReference>
<keyword evidence="12" id="KW-1185">Reference proteome</keyword>
<evidence type="ECO:0000313" key="11">
    <source>
        <dbReference type="EMBL" id="WAQ97959.1"/>
    </source>
</evidence>
<dbReference type="PROSITE" id="PS50222">
    <property type="entry name" value="EF_HAND_2"/>
    <property type="match status" value="1"/>
</dbReference>
<sequence>MADLATLPTKRGFGTHSSRSSGIRGLSRPALTFRERRDSSTGLINEIFTRTGPALTFREVRFQQFASVQYEGVIYMTPQDFLESVTEDVPRHTNNGSSGMMVVYEDKCWNQWSDKYLSGLALGGLISYTEYLFLLCVLTKPQSGFRIAFNMFDTDGNQIVDKKEFLVLESFFTLPPSERKFMENLQTEVIELEFLEFSKGMQTISEEDFARILLRYTNLDKTDIGECLQRGISFDEFRQFSQFMNSLDDFTIAMNMYTYAQQPVSKVSPSADTADLGRIQGLT</sequence>
<evidence type="ECO:0000256" key="3">
    <source>
        <dbReference type="ARBA" id="ARBA00022737"/>
    </source>
</evidence>
<evidence type="ECO:0000259" key="10">
    <source>
        <dbReference type="PROSITE" id="PS50222"/>
    </source>
</evidence>
<keyword evidence="4" id="KW-0999">Mitochondrion inner membrane</keyword>
<keyword evidence="6" id="KW-0809">Transit peptide</keyword>
<name>A0ABY7DKT1_MYAAR</name>
<evidence type="ECO:0000256" key="8">
    <source>
        <dbReference type="ARBA" id="ARBA00023136"/>
    </source>
</evidence>
<evidence type="ECO:0000256" key="6">
    <source>
        <dbReference type="ARBA" id="ARBA00022946"/>
    </source>
</evidence>
<evidence type="ECO:0000256" key="7">
    <source>
        <dbReference type="ARBA" id="ARBA00023128"/>
    </source>
</evidence>